<dbReference type="AlphaFoldDB" id="A0A834IXX3"/>
<comment type="caution">
    <text evidence="3">The sequence shown here is derived from an EMBL/GenBank/DDBJ whole genome shotgun (WGS) entry which is preliminary data.</text>
</comment>
<gene>
    <name evidence="3" type="ORF">GWI33_003323</name>
</gene>
<evidence type="ECO:0000259" key="2">
    <source>
        <dbReference type="PROSITE" id="PS50835"/>
    </source>
</evidence>
<dbReference type="Proteomes" id="UP000625711">
    <property type="component" value="Unassembled WGS sequence"/>
</dbReference>
<dbReference type="PANTHER" id="PTHR47633">
    <property type="entry name" value="IMMUNOGLOBULIN"/>
    <property type="match status" value="1"/>
</dbReference>
<dbReference type="InterPro" id="IPR013098">
    <property type="entry name" value="Ig_I-set"/>
</dbReference>
<organism evidence="3 4">
    <name type="scientific">Rhynchophorus ferrugineus</name>
    <name type="common">Red palm weevil</name>
    <name type="synonym">Curculio ferrugineus</name>
    <dbReference type="NCBI Taxonomy" id="354439"/>
    <lineage>
        <taxon>Eukaryota</taxon>
        <taxon>Metazoa</taxon>
        <taxon>Ecdysozoa</taxon>
        <taxon>Arthropoda</taxon>
        <taxon>Hexapoda</taxon>
        <taxon>Insecta</taxon>
        <taxon>Pterygota</taxon>
        <taxon>Neoptera</taxon>
        <taxon>Endopterygota</taxon>
        <taxon>Coleoptera</taxon>
        <taxon>Polyphaga</taxon>
        <taxon>Cucujiformia</taxon>
        <taxon>Curculionidae</taxon>
        <taxon>Dryophthorinae</taxon>
        <taxon>Rhynchophorus</taxon>
    </lineage>
</organism>
<dbReference type="PROSITE" id="PS50835">
    <property type="entry name" value="IG_LIKE"/>
    <property type="match status" value="1"/>
</dbReference>
<evidence type="ECO:0000256" key="1">
    <source>
        <dbReference type="SAM" id="MobiDB-lite"/>
    </source>
</evidence>
<dbReference type="Pfam" id="PF07679">
    <property type="entry name" value="I-set"/>
    <property type="match status" value="1"/>
</dbReference>
<accession>A0A834IXX3</accession>
<dbReference type="InterPro" id="IPR013783">
    <property type="entry name" value="Ig-like_fold"/>
</dbReference>
<reference evidence="3" key="1">
    <citation type="submission" date="2020-08" db="EMBL/GenBank/DDBJ databases">
        <title>Genome sequencing and assembly of the red palm weevil Rhynchophorus ferrugineus.</title>
        <authorList>
            <person name="Dias G.B."/>
            <person name="Bergman C.M."/>
            <person name="Manee M."/>
        </authorList>
    </citation>
    <scope>NUCLEOTIDE SEQUENCE</scope>
    <source>
        <strain evidence="3">AA-2017</strain>
        <tissue evidence="3">Whole larva</tissue>
    </source>
</reference>
<evidence type="ECO:0000313" key="3">
    <source>
        <dbReference type="EMBL" id="KAF7282057.1"/>
    </source>
</evidence>
<dbReference type="OrthoDB" id="10253954at2759"/>
<dbReference type="Gene3D" id="2.60.40.10">
    <property type="entry name" value="Immunoglobulins"/>
    <property type="match status" value="1"/>
</dbReference>
<dbReference type="InterPro" id="IPR003599">
    <property type="entry name" value="Ig_sub"/>
</dbReference>
<dbReference type="FunFam" id="2.60.40.10:FF:000023">
    <property type="entry name" value="receptor-type tyrosine-protein phosphatase delta isoform X2"/>
    <property type="match status" value="1"/>
</dbReference>
<proteinExistence type="predicted"/>
<dbReference type="EMBL" id="JAACXV010000196">
    <property type="protein sequence ID" value="KAF7282057.1"/>
    <property type="molecule type" value="Genomic_DNA"/>
</dbReference>
<name>A0A834IXX3_RHYFE</name>
<protein>
    <recommendedName>
        <fullName evidence="2">Ig-like domain-containing protein</fullName>
    </recommendedName>
</protein>
<keyword evidence="4" id="KW-1185">Reference proteome</keyword>
<dbReference type="SMART" id="SM00408">
    <property type="entry name" value="IGc2"/>
    <property type="match status" value="1"/>
</dbReference>
<dbReference type="SUPFAM" id="SSF48726">
    <property type="entry name" value="Immunoglobulin"/>
    <property type="match status" value="1"/>
</dbReference>
<dbReference type="InterPro" id="IPR007110">
    <property type="entry name" value="Ig-like_dom"/>
</dbReference>
<dbReference type="InterPro" id="IPR003598">
    <property type="entry name" value="Ig_sub2"/>
</dbReference>
<feature type="domain" description="Ig-like" evidence="2">
    <location>
        <begin position="18"/>
        <end position="110"/>
    </location>
</feature>
<feature type="region of interest" description="Disordered" evidence="1">
    <location>
        <begin position="1"/>
        <end position="26"/>
    </location>
</feature>
<evidence type="ECO:0000313" key="4">
    <source>
        <dbReference type="Proteomes" id="UP000625711"/>
    </source>
</evidence>
<dbReference type="SMART" id="SM00409">
    <property type="entry name" value="IG"/>
    <property type="match status" value="1"/>
</dbReference>
<sequence length="156" mass="16987">MEGGGGSKSDVAHPSDPPEIITKPRNQQVRAGGIAGFYCKARGDPLPQIQWRKNGKKVSSSQTRYQVKEFPDGGALLRIDPVKTGRDDATYECVAENGVADPVSADATLQVFEGKLVASKCNKIIFSFLNRLICGAVVYQGDRLRLDLQSPYLVDF</sequence>
<dbReference type="InterPro" id="IPR036179">
    <property type="entry name" value="Ig-like_dom_sf"/>
</dbReference>